<evidence type="ECO:0000256" key="1">
    <source>
        <dbReference type="ARBA" id="ARBA00022942"/>
    </source>
</evidence>
<dbReference type="InterPro" id="IPR054179">
    <property type="entry name" value="PSD13_N"/>
</dbReference>
<dbReference type="GO" id="GO:0006511">
    <property type="term" value="P:ubiquitin-dependent protein catabolic process"/>
    <property type="evidence" value="ECO:0000318"/>
    <property type="project" value="GO_Central"/>
</dbReference>
<feature type="domain" description="PSD13 N-terminal" evidence="2">
    <location>
        <begin position="88"/>
        <end position="199"/>
    </location>
</feature>
<keyword evidence="4" id="KW-1185">Reference proteome</keyword>
<dbReference type="PANTHER" id="PTHR10539:SF7">
    <property type="entry name" value="PROTEASOME COMPONENT (PCI) DOMAIN, 26S PROTEASOME NON-ATPASE REGULATORY SUBUNIT 13"/>
    <property type="match status" value="1"/>
</dbReference>
<dbReference type="EMBL" id="CM007901">
    <property type="protein sequence ID" value="OTG04601.1"/>
    <property type="molecule type" value="Genomic_DNA"/>
</dbReference>
<dbReference type="GO" id="GO:0005829">
    <property type="term" value="C:cytosol"/>
    <property type="evidence" value="ECO:0000318"/>
    <property type="project" value="GO_Central"/>
</dbReference>
<evidence type="ECO:0000259" key="2">
    <source>
        <dbReference type="Pfam" id="PF22037"/>
    </source>
</evidence>
<evidence type="ECO:0000313" key="4">
    <source>
        <dbReference type="Proteomes" id="UP000215914"/>
    </source>
</evidence>
<accession>A0A251T3X3</accession>
<dbReference type="GO" id="GO:0008541">
    <property type="term" value="C:proteasome regulatory particle, lid subcomplex"/>
    <property type="evidence" value="ECO:0000318"/>
    <property type="project" value="GO_Central"/>
</dbReference>
<proteinExistence type="predicted"/>
<dbReference type="GO" id="GO:0005198">
    <property type="term" value="F:structural molecule activity"/>
    <property type="evidence" value="ECO:0000318"/>
    <property type="project" value="GO_Central"/>
</dbReference>
<dbReference type="InParanoid" id="A0A251T3X3"/>
<dbReference type="AlphaFoldDB" id="A0A251T3X3"/>
<sequence length="204" mass="23615">MNKGNSLKLFSSICTCTYVFWLSILSPSLTLFQDGDGLIHLYQKFIIDFETKINLLKVAHFAILVSRQYPMNEASISYLEGVIQRVRATKKCKKLLEYGKSTLDRMANIDPSVCTQFYWASVLYHKYQKEYFECYMNVMLFLAYASEESMSHSFKLDLAYCVSVFALLGENIDNFGELLAHPIIKGLQGTELDWFYEFLKVFNS</sequence>
<evidence type="ECO:0000313" key="3">
    <source>
        <dbReference type="EMBL" id="OTG04601.1"/>
    </source>
</evidence>
<reference evidence="4" key="1">
    <citation type="journal article" date="2017" name="Nature">
        <title>The sunflower genome provides insights into oil metabolism, flowering and Asterid evolution.</title>
        <authorList>
            <person name="Badouin H."/>
            <person name="Gouzy J."/>
            <person name="Grassa C.J."/>
            <person name="Murat F."/>
            <person name="Staton S.E."/>
            <person name="Cottret L."/>
            <person name="Lelandais-Briere C."/>
            <person name="Owens G.L."/>
            <person name="Carrere S."/>
            <person name="Mayjonade B."/>
            <person name="Legrand L."/>
            <person name="Gill N."/>
            <person name="Kane N.C."/>
            <person name="Bowers J.E."/>
            <person name="Hubner S."/>
            <person name="Bellec A."/>
            <person name="Berard A."/>
            <person name="Berges H."/>
            <person name="Blanchet N."/>
            <person name="Boniface M.C."/>
            <person name="Brunel D."/>
            <person name="Catrice O."/>
            <person name="Chaidir N."/>
            <person name="Claudel C."/>
            <person name="Donnadieu C."/>
            <person name="Faraut T."/>
            <person name="Fievet G."/>
            <person name="Helmstetter N."/>
            <person name="King M."/>
            <person name="Knapp S.J."/>
            <person name="Lai Z."/>
            <person name="Le Paslier M.C."/>
            <person name="Lippi Y."/>
            <person name="Lorenzon L."/>
            <person name="Mandel J.R."/>
            <person name="Marage G."/>
            <person name="Marchand G."/>
            <person name="Marquand E."/>
            <person name="Bret-Mestries E."/>
            <person name="Morien E."/>
            <person name="Nambeesan S."/>
            <person name="Nguyen T."/>
            <person name="Pegot-Espagnet P."/>
            <person name="Pouilly N."/>
            <person name="Raftis F."/>
            <person name="Sallet E."/>
            <person name="Schiex T."/>
            <person name="Thomas J."/>
            <person name="Vandecasteele C."/>
            <person name="Vares D."/>
            <person name="Vear F."/>
            <person name="Vautrin S."/>
            <person name="Crespi M."/>
            <person name="Mangin B."/>
            <person name="Burke J.M."/>
            <person name="Salse J."/>
            <person name="Munos S."/>
            <person name="Vincourt P."/>
            <person name="Rieseberg L.H."/>
            <person name="Langlade N.B."/>
        </authorList>
    </citation>
    <scope>NUCLEOTIDE SEQUENCE [LARGE SCALE GENOMIC DNA]</scope>
    <source>
        <strain evidence="4">cv. SF193</strain>
    </source>
</reference>
<keyword evidence="1" id="KW-0647">Proteasome</keyword>
<gene>
    <name evidence="3" type="ORF">HannXRQ_Chr12g0364111</name>
</gene>
<dbReference type="STRING" id="4232.A0A251T3X3"/>
<name>A0A251T3X3_HELAN</name>
<organism evidence="3 4">
    <name type="scientific">Helianthus annuus</name>
    <name type="common">Common sunflower</name>
    <dbReference type="NCBI Taxonomy" id="4232"/>
    <lineage>
        <taxon>Eukaryota</taxon>
        <taxon>Viridiplantae</taxon>
        <taxon>Streptophyta</taxon>
        <taxon>Embryophyta</taxon>
        <taxon>Tracheophyta</taxon>
        <taxon>Spermatophyta</taxon>
        <taxon>Magnoliopsida</taxon>
        <taxon>eudicotyledons</taxon>
        <taxon>Gunneridae</taxon>
        <taxon>Pentapetalae</taxon>
        <taxon>asterids</taxon>
        <taxon>campanulids</taxon>
        <taxon>Asterales</taxon>
        <taxon>Asteraceae</taxon>
        <taxon>Asteroideae</taxon>
        <taxon>Heliantheae alliance</taxon>
        <taxon>Heliantheae</taxon>
        <taxon>Helianthus</taxon>
    </lineage>
</organism>
<dbReference type="Pfam" id="PF22037">
    <property type="entry name" value="PSD13_N"/>
    <property type="match status" value="1"/>
</dbReference>
<dbReference type="InterPro" id="IPR035298">
    <property type="entry name" value="PSMD13"/>
</dbReference>
<dbReference type="Proteomes" id="UP000215914">
    <property type="component" value="Chromosome 12"/>
</dbReference>
<dbReference type="GO" id="GO:0005634">
    <property type="term" value="C:nucleus"/>
    <property type="evidence" value="ECO:0000318"/>
    <property type="project" value="GO_Central"/>
</dbReference>
<protein>
    <recommendedName>
        <fullName evidence="2">PSD13 N-terminal domain-containing protein</fullName>
    </recommendedName>
</protein>
<dbReference type="PANTHER" id="PTHR10539">
    <property type="entry name" value="26S PROTEASOME NON-ATPASE REGULATORY SUBUNIT 13"/>
    <property type="match status" value="1"/>
</dbReference>